<dbReference type="OrthoDB" id="9815653at2"/>
<evidence type="ECO:0000256" key="1">
    <source>
        <dbReference type="ARBA" id="ARBA00006817"/>
    </source>
</evidence>
<proteinExistence type="inferred from homology"/>
<comment type="similarity">
    <text evidence="1">Belongs to the AHA1 family.</text>
</comment>
<reference evidence="3 4" key="1">
    <citation type="submission" date="2019-03" db="EMBL/GenBank/DDBJ databases">
        <title>Three New Species of Nocardioides, Nocardioides euryhalodurans sp. nov., Nocardioides seonyuensis sp. nov. and Nocardioides eburneoflavus sp. nov., Iolated from Soil.</title>
        <authorList>
            <person name="Roh S.G."/>
            <person name="Lee C."/>
            <person name="Kim M.-K."/>
            <person name="Kim S.B."/>
        </authorList>
    </citation>
    <scope>NUCLEOTIDE SEQUENCE [LARGE SCALE GENOMIC DNA]</scope>
    <source>
        <strain evidence="3 4">MMS17-SY117</strain>
    </source>
</reference>
<accession>A0A4P7GKY4</accession>
<organism evidence="3 4">
    <name type="scientific">Nocardioides euryhalodurans</name>
    <dbReference type="NCBI Taxonomy" id="2518370"/>
    <lineage>
        <taxon>Bacteria</taxon>
        <taxon>Bacillati</taxon>
        <taxon>Actinomycetota</taxon>
        <taxon>Actinomycetes</taxon>
        <taxon>Propionibacteriales</taxon>
        <taxon>Nocardioidaceae</taxon>
        <taxon>Nocardioides</taxon>
    </lineage>
</organism>
<dbReference type="EMBL" id="CP038267">
    <property type="protein sequence ID" value="QBR92735.1"/>
    <property type="molecule type" value="Genomic_DNA"/>
</dbReference>
<feature type="domain" description="Activator of Hsp90 ATPase homologue 1/2-like C-terminal" evidence="2">
    <location>
        <begin position="17"/>
        <end position="144"/>
    </location>
</feature>
<evidence type="ECO:0000313" key="4">
    <source>
        <dbReference type="Proteomes" id="UP000294894"/>
    </source>
</evidence>
<name>A0A4P7GKY4_9ACTN</name>
<sequence length="154" mass="16660">MTTTETTAQTIRIAIRATPERVWQALTDGDVTPSYYLGFEAHYDDLTPGAPYSYTAGGGDMITGEVLEADAGRQLRSTFNGHWDPAVAELPESVVTFGIQDPFMPMPGVTVLTCRHEGLPDTEIAHHLEIGWVSILSGLKTLLETGQPMSGPRA</sequence>
<dbReference type="Gene3D" id="3.30.530.20">
    <property type="match status" value="1"/>
</dbReference>
<dbReference type="Proteomes" id="UP000294894">
    <property type="component" value="Chromosome"/>
</dbReference>
<dbReference type="AlphaFoldDB" id="A0A4P7GKY4"/>
<evidence type="ECO:0000259" key="2">
    <source>
        <dbReference type="Pfam" id="PF08327"/>
    </source>
</evidence>
<gene>
    <name evidence="3" type="ORF">EXE57_10940</name>
</gene>
<dbReference type="KEGG" id="noy:EXE57_10940"/>
<protein>
    <recommendedName>
        <fullName evidence="2">Activator of Hsp90 ATPase homologue 1/2-like C-terminal domain-containing protein</fullName>
    </recommendedName>
</protein>
<dbReference type="SUPFAM" id="SSF55961">
    <property type="entry name" value="Bet v1-like"/>
    <property type="match status" value="1"/>
</dbReference>
<dbReference type="Pfam" id="PF08327">
    <property type="entry name" value="AHSA1"/>
    <property type="match status" value="1"/>
</dbReference>
<dbReference type="RefSeq" id="WP_135077447.1">
    <property type="nucleotide sequence ID" value="NZ_CP038267.1"/>
</dbReference>
<dbReference type="InterPro" id="IPR013538">
    <property type="entry name" value="ASHA1/2-like_C"/>
</dbReference>
<dbReference type="InterPro" id="IPR023393">
    <property type="entry name" value="START-like_dom_sf"/>
</dbReference>
<keyword evidence="4" id="KW-1185">Reference proteome</keyword>
<evidence type="ECO:0000313" key="3">
    <source>
        <dbReference type="EMBL" id="QBR92735.1"/>
    </source>
</evidence>